<proteinExistence type="predicted"/>
<keyword evidence="1" id="KW-1133">Transmembrane helix</keyword>
<dbReference type="Pfam" id="PF13231">
    <property type="entry name" value="PMT_2"/>
    <property type="match status" value="1"/>
</dbReference>
<feature type="transmembrane region" description="Helical" evidence="1">
    <location>
        <begin position="452"/>
        <end position="470"/>
    </location>
</feature>
<feature type="transmembrane region" description="Helical" evidence="1">
    <location>
        <begin position="54"/>
        <end position="76"/>
    </location>
</feature>
<feature type="transmembrane region" description="Helical" evidence="1">
    <location>
        <begin position="269"/>
        <end position="286"/>
    </location>
</feature>
<feature type="transmembrane region" description="Helical" evidence="1">
    <location>
        <begin position="83"/>
        <end position="100"/>
    </location>
</feature>
<sequence length="489" mass="55353">MGYSHDPITHGPFQFHFLALVYFLLGDSDYTARIPAAITSVLTILFLWKYRRYLGNWGTLAAALMFLISPFMLYYGRYARNEAFSALFGVITIWAILRYFETKSPRFLYWLTAATVLHFASKETAFIYTAQAMIFLGIVYIIDMMKNNWVKPIYKKIFLYALIIAAVLIGITVIITLLTPEIPEITTETTSMPMSMMVIVPLVLVLTLLLVALYCSIRGFTWSRLKSLPSFSMLLLLSTLVLPLITAWFARMAGLNPLDYSIPGMLKTGAIVLALTLIAVTIGLFWNPREWLINVAIFYIPFTILYTTVFTNGNGFFTGLVGSLGYWLEQQAVERGSQPRYYYWLIQLPVYEYLPALGALVTMVGTTIHRIFNFGTDTVPDENSLPASEPKAPVFGLLVWWSLSSLIAYYIAGEKMPWLTVHIALPLILLSAWGFQKLMANFEWKSFSEKHGWLVLMLILVFLAGFGKSIGSLLSANPPFQGQELYQLQ</sequence>
<evidence type="ECO:0000259" key="2">
    <source>
        <dbReference type="Pfam" id="PF13231"/>
    </source>
</evidence>
<organism evidence="3">
    <name type="scientific">marine sediment metagenome</name>
    <dbReference type="NCBI Taxonomy" id="412755"/>
    <lineage>
        <taxon>unclassified sequences</taxon>
        <taxon>metagenomes</taxon>
        <taxon>ecological metagenomes</taxon>
    </lineage>
</organism>
<name>X0SIX7_9ZZZZ</name>
<dbReference type="PANTHER" id="PTHR41710">
    <property type="entry name" value="GLYCOSYL TRANSFERASE, FAMILY 39"/>
    <property type="match status" value="1"/>
</dbReference>
<protein>
    <recommendedName>
        <fullName evidence="2">Glycosyltransferase RgtA/B/C/D-like domain-containing protein</fullName>
    </recommendedName>
</protein>
<feature type="transmembrane region" description="Helical" evidence="1">
    <location>
        <begin position="353"/>
        <end position="372"/>
    </location>
</feature>
<evidence type="ECO:0000313" key="3">
    <source>
        <dbReference type="EMBL" id="GAF81013.1"/>
    </source>
</evidence>
<dbReference type="InterPro" id="IPR038731">
    <property type="entry name" value="RgtA/B/C-like"/>
</dbReference>
<feature type="non-terminal residue" evidence="3">
    <location>
        <position position="489"/>
    </location>
</feature>
<feature type="transmembrane region" description="Helical" evidence="1">
    <location>
        <begin position="291"/>
        <end position="310"/>
    </location>
</feature>
<accession>X0SIX7</accession>
<feature type="transmembrane region" description="Helical" evidence="1">
    <location>
        <begin position="30"/>
        <end position="48"/>
    </location>
</feature>
<evidence type="ECO:0000256" key="1">
    <source>
        <dbReference type="SAM" id="Phobius"/>
    </source>
</evidence>
<dbReference type="EMBL" id="BARS01002092">
    <property type="protein sequence ID" value="GAF81013.1"/>
    <property type="molecule type" value="Genomic_DNA"/>
</dbReference>
<reference evidence="3" key="1">
    <citation type="journal article" date="2014" name="Front. Microbiol.">
        <title>High frequency of phylogenetically diverse reductive dehalogenase-homologous genes in deep subseafloor sedimentary metagenomes.</title>
        <authorList>
            <person name="Kawai M."/>
            <person name="Futagami T."/>
            <person name="Toyoda A."/>
            <person name="Takaki Y."/>
            <person name="Nishi S."/>
            <person name="Hori S."/>
            <person name="Arai W."/>
            <person name="Tsubouchi T."/>
            <person name="Morono Y."/>
            <person name="Uchiyama I."/>
            <person name="Ito T."/>
            <person name="Fujiyama A."/>
            <person name="Inagaki F."/>
            <person name="Takami H."/>
        </authorList>
    </citation>
    <scope>NUCLEOTIDE SEQUENCE</scope>
    <source>
        <strain evidence="3">Expedition CK06-06</strain>
    </source>
</reference>
<feature type="transmembrane region" description="Helical" evidence="1">
    <location>
        <begin position="157"/>
        <end position="178"/>
    </location>
</feature>
<keyword evidence="1" id="KW-0812">Transmembrane</keyword>
<feature type="transmembrane region" description="Helical" evidence="1">
    <location>
        <begin position="418"/>
        <end position="440"/>
    </location>
</feature>
<gene>
    <name evidence="3" type="ORF">S01H1_03904</name>
</gene>
<feature type="domain" description="Glycosyltransferase RgtA/B/C/D-like" evidence="2">
    <location>
        <begin position="10"/>
        <end position="166"/>
    </location>
</feature>
<dbReference type="InterPro" id="IPR019962">
    <property type="entry name" value="CHP03663"/>
</dbReference>
<feature type="transmembrane region" description="Helical" evidence="1">
    <location>
        <begin position="125"/>
        <end position="145"/>
    </location>
</feature>
<feature type="transmembrane region" description="Helical" evidence="1">
    <location>
        <begin position="392"/>
        <end position="412"/>
    </location>
</feature>
<feature type="transmembrane region" description="Helical" evidence="1">
    <location>
        <begin position="228"/>
        <end position="249"/>
    </location>
</feature>
<dbReference type="AlphaFoldDB" id="X0SIX7"/>
<keyword evidence="1" id="KW-0472">Membrane</keyword>
<feature type="transmembrane region" description="Helical" evidence="1">
    <location>
        <begin position="198"/>
        <end position="216"/>
    </location>
</feature>
<dbReference type="PANTHER" id="PTHR41710:SF2">
    <property type="entry name" value="GLYCOSYL TRANSFERASE FAMILY 39_83 DOMAIN-CONTAINING PROTEIN"/>
    <property type="match status" value="1"/>
</dbReference>
<comment type="caution">
    <text evidence="3">The sequence shown here is derived from an EMBL/GenBank/DDBJ whole genome shotgun (WGS) entry which is preliminary data.</text>
</comment>